<name>A0AAV7PIW5_PLEWA</name>
<accession>A0AAV7PIW5</accession>
<comment type="caution">
    <text evidence="2">The sequence shown here is derived from an EMBL/GenBank/DDBJ whole genome shotgun (WGS) entry which is preliminary data.</text>
</comment>
<evidence type="ECO:0000313" key="3">
    <source>
        <dbReference type="Proteomes" id="UP001066276"/>
    </source>
</evidence>
<sequence>MYPLGRIYQEDRPGIVEKKTRTFNIQRSSGTWKLEVTLATAGRTEEAQADEPVLPVALSVTHLCHPQLSVKRSGTLESSSLCPTLSGASLSHVTQRAPPYKR</sequence>
<feature type="region of interest" description="Disordered" evidence="1">
    <location>
        <begin position="77"/>
        <end position="102"/>
    </location>
</feature>
<reference evidence="2" key="1">
    <citation type="journal article" date="2022" name="bioRxiv">
        <title>Sequencing and chromosome-scale assembly of the giantPleurodeles waltlgenome.</title>
        <authorList>
            <person name="Brown T."/>
            <person name="Elewa A."/>
            <person name="Iarovenko S."/>
            <person name="Subramanian E."/>
            <person name="Araus A.J."/>
            <person name="Petzold A."/>
            <person name="Susuki M."/>
            <person name="Suzuki K.-i.T."/>
            <person name="Hayashi T."/>
            <person name="Toyoda A."/>
            <person name="Oliveira C."/>
            <person name="Osipova E."/>
            <person name="Leigh N.D."/>
            <person name="Simon A."/>
            <person name="Yun M.H."/>
        </authorList>
    </citation>
    <scope>NUCLEOTIDE SEQUENCE</scope>
    <source>
        <strain evidence="2">20211129_DDA</strain>
        <tissue evidence="2">Liver</tissue>
    </source>
</reference>
<dbReference type="EMBL" id="JANPWB010000011">
    <property type="protein sequence ID" value="KAJ1127045.1"/>
    <property type="molecule type" value="Genomic_DNA"/>
</dbReference>
<proteinExistence type="predicted"/>
<dbReference type="AlphaFoldDB" id="A0AAV7PIW5"/>
<evidence type="ECO:0000256" key="1">
    <source>
        <dbReference type="SAM" id="MobiDB-lite"/>
    </source>
</evidence>
<feature type="compositionally biased region" description="Polar residues" evidence="1">
    <location>
        <begin position="77"/>
        <end position="94"/>
    </location>
</feature>
<organism evidence="2 3">
    <name type="scientific">Pleurodeles waltl</name>
    <name type="common">Iberian ribbed newt</name>
    <dbReference type="NCBI Taxonomy" id="8319"/>
    <lineage>
        <taxon>Eukaryota</taxon>
        <taxon>Metazoa</taxon>
        <taxon>Chordata</taxon>
        <taxon>Craniata</taxon>
        <taxon>Vertebrata</taxon>
        <taxon>Euteleostomi</taxon>
        <taxon>Amphibia</taxon>
        <taxon>Batrachia</taxon>
        <taxon>Caudata</taxon>
        <taxon>Salamandroidea</taxon>
        <taxon>Salamandridae</taxon>
        <taxon>Pleurodelinae</taxon>
        <taxon>Pleurodeles</taxon>
    </lineage>
</organism>
<protein>
    <submittedName>
        <fullName evidence="2">Uncharacterized protein</fullName>
    </submittedName>
</protein>
<keyword evidence="3" id="KW-1185">Reference proteome</keyword>
<gene>
    <name evidence="2" type="ORF">NDU88_005451</name>
</gene>
<evidence type="ECO:0000313" key="2">
    <source>
        <dbReference type="EMBL" id="KAJ1127045.1"/>
    </source>
</evidence>
<dbReference type="Proteomes" id="UP001066276">
    <property type="component" value="Chromosome 7"/>
</dbReference>